<dbReference type="Proteomes" id="UP000031012">
    <property type="component" value="Unassembled WGS sequence"/>
</dbReference>
<dbReference type="EMBL" id="JHQK01000004">
    <property type="protein sequence ID" value="KHN67575.1"/>
    <property type="molecule type" value="Genomic_DNA"/>
</dbReference>
<protein>
    <submittedName>
        <fullName evidence="1">Uncharacterized protein</fullName>
    </submittedName>
</protein>
<evidence type="ECO:0000313" key="1">
    <source>
        <dbReference type="EMBL" id="KHN67575.1"/>
    </source>
</evidence>
<name>A0A0B2UF38_9GAMM</name>
<proteinExistence type="predicted"/>
<comment type="caution">
    <text evidence="1">The sequence shown here is derived from an EMBL/GenBank/DDBJ whole genome shotgun (WGS) entry which is preliminary data.</text>
</comment>
<accession>A0A0B2UF38</accession>
<reference evidence="1 2" key="1">
    <citation type="submission" date="2014-03" db="EMBL/GenBank/DDBJ databases">
        <title>Genome sequence of the diesel-degrader and plant-growth promoter Acinetobacter oleivorans PF-1 isolated from the roots of poplar tree.</title>
        <authorList>
            <person name="Gkorezis P."/>
            <person name="van Hamme J."/>
            <person name="Rineau F."/>
            <person name="Vangronsveld J."/>
            <person name="Francetti A."/>
        </authorList>
    </citation>
    <scope>NUCLEOTIDE SEQUENCE [LARGE SCALE GENOMIC DNA]</scope>
    <source>
        <strain evidence="1 2">PF1</strain>
    </source>
</reference>
<sequence length="118" mass="14223">MFKKITQLFQGSKETPEQTYLQENQLKFDSERGPIIKDVVINEKWSEHLEYFSNRKLQNFDNLQKLFLITPQINEKIDLEIATQRYVERLGNTQEKLLQLKAIIQILNQYYVLFLRDK</sequence>
<evidence type="ECO:0000313" key="2">
    <source>
        <dbReference type="Proteomes" id="UP000031012"/>
    </source>
</evidence>
<gene>
    <name evidence="1" type="ORF">DH17_13030</name>
</gene>
<organism evidence="1 2">
    <name type="scientific">Acinetobacter oleivorans</name>
    <dbReference type="NCBI Taxonomy" id="1148157"/>
    <lineage>
        <taxon>Bacteria</taxon>
        <taxon>Pseudomonadati</taxon>
        <taxon>Pseudomonadota</taxon>
        <taxon>Gammaproteobacteria</taxon>
        <taxon>Moraxellales</taxon>
        <taxon>Moraxellaceae</taxon>
        <taxon>Acinetobacter</taxon>
    </lineage>
</organism>
<dbReference type="AlphaFoldDB" id="A0A0B2UF38"/>